<sequence length="59" mass="7449">MSRANKFLLESKFLTEILCWSRLQYFDFLLFFYECTGEEGQHFFFYNFFRRLKLVRKSR</sequence>
<evidence type="ECO:0000313" key="1">
    <source>
        <dbReference type="EMBL" id="RIA99386.1"/>
    </source>
</evidence>
<organism evidence="1 2">
    <name type="scientific">Glomus cerebriforme</name>
    <dbReference type="NCBI Taxonomy" id="658196"/>
    <lineage>
        <taxon>Eukaryota</taxon>
        <taxon>Fungi</taxon>
        <taxon>Fungi incertae sedis</taxon>
        <taxon>Mucoromycota</taxon>
        <taxon>Glomeromycotina</taxon>
        <taxon>Glomeromycetes</taxon>
        <taxon>Glomerales</taxon>
        <taxon>Glomeraceae</taxon>
        <taxon>Glomus</taxon>
    </lineage>
</organism>
<name>A0A397TR41_9GLOM</name>
<evidence type="ECO:0000313" key="2">
    <source>
        <dbReference type="Proteomes" id="UP000265703"/>
    </source>
</evidence>
<accession>A0A397TR41</accession>
<dbReference type="EMBL" id="QKYT01000005">
    <property type="protein sequence ID" value="RIA99386.1"/>
    <property type="molecule type" value="Genomic_DNA"/>
</dbReference>
<dbReference type="Proteomes" id="UP000265703">
    <property type="component" value="Unassembled WGS sequence"/>
</dbReference>
<comment type="caution">
    <text evidence="1">The sequence shown here is derived from an EMBL/GenBank/DDBJ whole genome shotgun (WGS) entry which is preliminary data.</text>
</comment>
<keyword evidence="2" id="KW-1185">Reference proteome</keyword>
<proteinExistence type="predicted"/>
<feature type="non-terminal residue" evidence="1">
    <location>
        <position position="59"/>
    </location>
</feature>
<dbReference type="AlphaFoldDB" id="A0A397TR41"/>
<protein>
    <submittedName>
        <fullName evidence="1">Uncharacterized protein</fullName>
    </submittedName>
</protein>
<reference evidence="1 2" key="1">
    <citation type="submission" date="2018-06" db="EMBL/GenBank/DDBJ databases">
        <title>Comparative genomics reveals the genomic features of Rhizophagus irregularis, R. cerebriforme, R. diaphanum and Gigaspora rosea, and their symbiotic lifestyle signature.</title>
        <authorList>
            <person name="Morin E."/>
            <person name="San Clemente H."/>
            <person name="Chen E.C.H."/>
            <person name="De La Providencia I."/>
            <person name="Hainaut M."/>
            <person name="Kuo A."/>
            <person name="Kohler A."/>
            <person name="Murat C."/>
            <person name="Tang N."/>
            <person name="Roy S."/>
            <person name="Loubradou J."/>
            <person name="Henrissat B."/>
            <person name="Grigoriev I.V."/>
            <person name="Corradi N."/>
            <person name="Roux C."/>
            <person name="Martin F.M."/>
        </authorList>
    </citation>
    <scope>NUCLEOTIDE SEQUENCE [LARGE SCALE GENOMIC DNA]</scope>
    <source>
        <strain evidence="1 2">DAOM 227022</strain>
    </source>
</reference>
<gene>
    <name evidence="1" type="ORF">C1645_747567</name>
</gene>